<dbReference type="InterPro" id="IPR051536">
    <property type="entry name" value="UDG_Type-4/5"/>
</dbReference>
<proteinExistence type="inferred from homology"/>
<evidence type="ECO:0000256" key="3">
    <source>
        <dbReference type="ARBA" id="ARBA00012030"/>
    </source>
</evidence>
<sequence length="282" mass="30910">MRALPSTVQSRYPSPMLDRLDPDTARALLEWQLEMGADCAVDPQPVDRFALPDRMPQPAAPAQTAPIPAPQPVIGADPVAFAERAAAAARDLDALREALSRYPHCDLRKGAQNLVFADGRPGARVMVIGEAPGRDEDREGRPFVGQAGQLLDRMLGAIGLARDHTDAERAVYITNVLPWRPPGNRDPEPAEVAMMLPFLRRHVDLAAPDLLVLMGNHSCQAVLGRKGITRLRGQWTQGLDRPALPMFHPAYLLRRPQAKREAWADLLELSARLGLPPALPSR</sequence>
<keyword evidence="7" id="KW-0227">DNA damage</keyword>
<keyword evidence="14" id="KW-1185">Reference proteome</keyword>
<comment type="similarity">
    <text evidence="2">Belongs to the uracil-DNA glycosylase (UDG) superfamily. Type 4 (UDGa) family.</text>
</comment>
<name>A0A0D1CIR6_9RHOB</name>
<evidence type="ECO:0000259" key="12">
    <source>
        <dbReference type="SMART" id="SM00986"/>
    </source>
</evidence>
<evidence type="ECO:0000256" key="7">
    <source>
        <dbReference type="ARBA" id="ARBA00022763"/>
    </source>
</evidence>
<keyword evidence="8" id="KW-0378">Hydrolase</keyword>
<dbReference type="GO" id="GO:0004844">
    <property type="term" value="F:uracil DNA N-glycosylase activity"/>
    <property type="evidence" value="ECO:0007669"/>
    <property type="project" value="UniProtKB-EC"/>
</dbReference>
<dbReference type="SMART" id="SM00987">
    <property type="entry name" value="UreE_C"/>
    <property type="match status" value="1"/>
</dbReference>
<keyword evidence="5" id="KW-0004">4Fe-4S</keyword>
<dbReference type="InterPro" id="IPR005273">
    <property type="entry name" value="Ura-DNA_glyco_family4"/>
</dbReference>
<dbReference type="Proteomes" id="UP000032232">
    <property type="component" value="Unassembled WGS sequence"/>
</dbReference>
<dbReference type="EC" id="3.2.2.27" evidence="3"/>
<dbReference type="PANTHER" id="PTHR33693">
    <property type="entry name" value="TYPE-5 URACIL-DNA GLYCOSYLASE"/>
    <property type="match status" value="1"/>
</dbReference>
<evidence type="ECO:0000256" key="6">
    <source>
        <dbReference type="ARBA" id="ARBA00022723"/>
    </source>
</evidence>
<dbReference type="AlphaFoldDB" id="A0A0D1CIR6"/>
<organism evidence="13 14">
    <name type="scientific">Jannaschia aquimarina</name>
    <dbReference type="NCBI Taxonomy" id="935700"/>
    <lineage>
        <taxon>Bacteria</taxon>
        <taxon>Pseudomonadati</taxon>
        <taxon>Pseudomonadota</taxon>
        <taxon>Alphaproteobacteria</taxon>
        <taxon>Rhodobacterales</taxon>
        <taxon>Roseobacteraceae</taxon>
        <taxon>Jannaschia</taxon>
    </lineage>
</organism>
<accession>A0A0D1CIR6</accession>
<dbReference type="NCBIfam" id="TIGR00758">
    <property type="entry name" value="UDG_fam4"/>
    <property type="match status" value="1"/>
</dbReference>
<dbReference type="Gene3D" id="3.40.470.10">
    <property type="entry name" value="Uracil-DNA glycosylase-like domain"/>
    <property type="match status" value="1"/>
</dbReference>
<evidence type="ECO:0000256" key="9">
    <source>
        <dbReference type="ARBA" id="ARBA00023004"/>
    </source>
</evidence>
<keyword evidence="10" id="KW-0411">Iron-sulfur</keyword>
<evidence type="ECO:0000256" key="10">
    <source>
        <dbReference type="ARBA" id="ARBA00023014"/>
    </source>
</evidence>
<protein>
    <recommendedName>
        <fullName evidence="4">Type-4 uracil-DNA glycosylase</fullName>
        <ecNumber evidence="3">3.2.2.27</ecNumber>
    </recommendedName>
</protein>
<dbReference type="PANTHER" id="PTHR33693:SF1">
    <property type="entry name" value="TYPE-4 URACIL-DNA GLYCOSYLASE"/>
    <property type="match status" value="1"/>
</dbReference>
<feature type="domain" description="Uracil-DNA glycosylase-like" evidence="12">
    <location>
        <begin position="116"/>
        <end position="267"/>
    </location>
</feature>
<dbReference type="Pfam" id="PF03167">
    <property type="entry name" value="UDG"/>
    <property type="match status" value="1"/>
</dbReference>
<gene>
    <name evidence="13" type="ORF">jaqu_36660</name>
</gene>
<dbReference type="CDD" id="cd10030">
    <property type="entry name" value="UDG-F4_TTUDGA_SPO1dp_like"/>
    <property type="match status" value="1"/>
</dbReference>
<dbReference type="GO" id="GO:0006281">
    <property type="term" value="P:DNA repair"/>
    <property type="evidence" value="ECO:0007669"/>
    <property type="project" value="UniProtKB-KW"/>
</dbReference>
<keyword evidence="9" id="KW-0408">Iron</keyword>
<dbReference type="EMBL" id="JYFE01000071">
    <property type="protein sequence ID" value="KIT14622.1"/>
    <property type="molecule type" value="Genomic_DNA"/>
</dbReference>
<comment type="caution">
    <text evidence="13">The sequence shown here is derived from an EMBL/GenBank/DDBJ whole genome shotgun (WGS) entry which is preliminary data.</text>
</comment>
<evidence type="ECO:0000313" key="13">
    <source>
        <dbReference type="EMBL" id="KIT14622.1"/>
    </source>
</evidence>
<dbReference type="GO" id="GO:0051539">
    <property type="term" value="F:4 iron, 4 sulfur cluster binding"/>
    <property type="evidence" value="ECO:0007669"/>
    <property type="project" value="UniProtKB-KW"/>
</dbReference>
<evidence type="ECO:0000256" key="8">
    <source>
        <dbReference type="ARBA" id="ARBA00022801"/>
    </source>
</evidence>
<evidence type="ECO:0000256" key="5">
    <source>
        <dbReference type="ARBA" id="ARBA00022485"/>
    </source>
</evidence>
<reference evidence="13 14" key="1">
    <citation type="submission" date="2015-02" db="EMBL/GenBank/DDBJ databases">
        <title>Genome Sequence of Jannaschia aquimarina DSM28248, a member of the Roseobacter clade.</title>
        <authorList>
            <person name="Voget S."/>
            <person name="Daniel R."/>
        </authorList>
    </citation>
    <scope>NUCLEOTIDE SEQUENCE [LARGE SCALE GENOMIC DNA]</scope>
    <source>
        <strain evidence="13 14">GSW-M26</strain>
    </source>
</reference>
<dbReference type="GO" id="GO:0046872">
    <property type="term" value="F:metal ion binding"/>
    <property type="evidence" value="ECO:0007669"/>
    <property type="project" value="UniProtKB-KW"/>
</dbReference>
<comment type="catalytic activity">
    <reaction evidence="1">
        <text>Hydrolyzes single-stranded DNA or mismatched double-stranded DNA and polynucleotides, releasing free uracil.</text>
        <dbReference type="EC" id="3.2.2.27"/>
    </reaction>
</comment>
<dbReference type="SUPFAM" id="SSF52141">
    <property type="entry name" value="Uracil-DNA glycosylase-like"/>
    <property type="match status" value="1"/>
</dbReference>
<dbReference type="PATRIC" id="fig|935700.4.peg.3779"/>
<dbReference type="STRING" id="935700.jaqu_36660"/>
<keyword evidence="11" id="KW-0234">DNA repair</keyword>
<dbReference type="InterPro" id="IPR005122">
    <property type="entry name" value="Uracil-DNA_glycosylase-like"/>
</dbReference>
<dbReference type="InterPro" id="IPR036895">
    <property type="entry name" value="Uracil-DNA_glycosylase-like_sf"/>
</dbReference>
<evidence type="ECO:0000256" key="4">
    <source>
        <dbReference type="ARBA" id="ARBA00019403"/>
    </source>
</evidence>
<dbReference type="SMART" id="SM00986">
    <property type="entry name" value="UDG"/>
    <property type="match status" value="1"/>
</dbReference>
<keyword evidence="6" id="KW-0479">Metal-binding</keyword>
<evidence type="ECO:0000256" key="1">
    <source>
        <dbReference type="ARBA" id="ARBA00001400"/>
    </source>
</evidence>
<evidence type="ECO:0000256" key="2">
    <source>
        <dbReference type="ARBA" id="ARBA00006521"/>
    </source>
</evidence>
<evidence type="ECO:0000313" key="14">
    <source>
        <dbReference type="Proteomes" id="UP000032232"/>
    </source>
</evidence>
<evidence type="ECO:0000256" key="11">
    <source>
        <dbReference type="ARBA" id="ARBA00023204"/>
    </source>
</evidence>